<dbReference type="GO" id="GO:0016031">
    <property type="term" value="P:tRNA import into mitochondrion"/>
    <property type="evidence" value="ECO:0007669"/>
    <property type="project" value="TreeGrafter"/>
</dbReference>
<evidence type="ECO:0000256" key="13">
    <source>
        <dbReference type="ARBA" id="ARBA00040061"/>
    </source>
</evidence>
<dbReference type="GO" id="GO:0030150">
    <property type="term" value="P:protein import into mitochondrial matrix"/>
    <property type="evidence" value="ECO:0007669"/>
    <property type="project" value="TreeGrafter"/>
</dbReference>
<keyword evidence="7" id="KW-1000">Mitochondrion outer membrane</keyword>
<evidence type="ECO:0000256" key="17">
    <source>
        <dbReference type="ARBA" id="ARBA00049677"/>
    </source>
</evidence>
<dbReference type="PANTHER" id="PTHR12430:SF2">
    <property type="entry name" value="MITOCHONDRIAL IMPORT RECEPTOR SUBUNIT TOM20 HOMOLOG"/>
    <property type="match status" value="1"/>
</dbReference>
<feature type="non-terminal residue" evidence="18">
    <location>
        <position position="1"/>
    </location>
</feature>
<dbReference type="Pfam" id="PF02064">
    <property type="entry name" value="MAS20"/>
    <property type="match status" value="1"/>
</dbReference>
<comment type="subunit">
    <text evidence="17">Forms part of the preprotein translocase complex of the outer mitochondrial membrane (TOM complex) which consists of at least 7 different proteins (TOMM5, TOMM6, TOMM7, TOMM20, TOMM22, TOMM40 and TOMM70). Interacts with TOM22. Interacts with APEX1. Interacts with TBC1D21. Upon mitochondrial depolarization, interacts with PINK1; the interaction is required for PINK1-TOM-TIM23 supercomplex formation which is critical for PINK1 stabilization at the outer mitochondrial membrane, kinase activation and downstream mitophagy.</text>
</comment>
<proteinExistence type="inferred from homology"/>
<comment type="caution">
    <text evidence="18">The sequence shown here is derived from an EMBL/GenBank/DDBJ whole genome shotgun (WGS) entry which is preliminary data.</text>
</comment>
<keyword evidence="5" id="KW-0597">Phosphoprotein</keyword>
<keyword evidence="6" id="KW-0812">Transmembrane</keyword>
<organism evidence="18 19">
    <name type="scientific">Marmota monax</name>
    <name type="common">Woodchuck</name>
    <dbReference type="NCBI Taxonomy" id="9995"/>
    <lineage>
        <taxon>Eukaryota</taxon>
        <taxon>Metazoa</taxon>
        <taxon>Chordata</taxon>
        <taxon>Craniata</taxon>
        <taxon>Vertebrata</taxon>
        <taxon>Euteleostomi</taxon>
        <taxon>Mammalia</taxon>
        <taxon>Eutheria</taxon>
        <taxon>Euarchontoglires</taxon>
        <taxon>Glires</taxon>
        <taxon>Rodentia</taxon>
        <taxon>Sciuromorpha</taxon>
        <taxon>Sciuridae</taxon>
        <taxon>Xerinae</taxon>
        <taxon>Marmotini</taxon>
        <taxon>Marmota</taxon>
    </lineage>
</organism>
<dbReference type="GO" id="GO:0006886">
    <property type="term" value="P:intracellular protein transport"/>
    <property type="evidence" value="ECO:0007669"/>
    <property type="project" value="InterPro"/>
</dbReference>
<reference evidence="18" key="1">
    <citation type="submission" date="2019-04" db="EMBL/GenBank/DDBJ databases">
        <authorList>
            <person name="Alioto T."/>
            <person name="Alioto T."/>
        </authorList>
    </citation>
    <scope>NUCLEOTIDE SEQUENCE [LARGE SCALE GENOMIC DNA]</scope>
</reference>
<evidence type="ECO:0000256" key="15">
    <source>
        <dbReference type="ARBA" id="ARBA00042705"/>
    </source>
</evidence>
<dbReference type="InterPro" id="IPR022422">
    <property type="entry name" value="MAS20_rcpt_metazoan"/>
</dbReference>
<evidence type="ECO:0000256" key="7">
    <source>
        <dbReference type="ARBA" id="ARBA00022787"/>
    </source>
</evidence>
<protein>
    <recommendedName>
        <fullName evidence="13">Mitochondrial import receptor subunit TOM20 homolog</fullName>
    </recommendedName>
    <alternativeName>
        <fullName evidence="15">Mitochondrial 20 kDa outer membrane protein</fullName>
    </alternativeName>
    <alternativeName>
        <fullName evidence="14">Outer mitochondrial membrane receptor Tom20</fullName>
    </alternativeName>
</protein>
<dbReference type="EMBL" id="CABDUW010004650">
    <property type="protein sequence ID" value="VTJ90553.1"/>
    <property type="molecule type" value="Genomic_DNA"/>
</dbReference>
<keyword evidence="9" id="KW-0653">Protein transport</keyword>
<dbReference type="GO" id="GO:0030943">
    <property type="term" value="F:mitochondrion targeting sequence binding"/>
    <property type="evidence" value="ECO:0007669"/>
    <property type="project" value="TreeGrafter"/>
</dbReference>
<evidence type="ECO:0000256" key="5">
    <source>
        <dbReference type="ARBA" id="ARBA00022553"/>
    </source>
</evidence>
<evidence type="ECO:0000256" key="6">
    <source>
        <dbReference type="ARBA" id="ARBA00022692"/>
    </source>
</evidence>
<dbReference type="Proteomes" id="UP000335636">
    <property type="component" value="Unassembled WGS sequence"/>
</dbReference>
<evidence type="ECO:0000256" key="12">
    <source>
        <dbReference type="ARBA" id="ARBA00023136"/>
    </source>
</evidence>
<keyword evidence="10" id="KW-1133">Transmembrane helix</keyword>
<keyword evidence="12" id="KW-0472">Membrane</keyword>
<dbReference type="GO" id="GO:0005742">
    <property type="term" value="C:mitochondrial outer membrane translocase complex"/>
    <property type="evidence" value="ECO:0007669"/>
    <property type="project" value="InterPro"/>
</dbReference>
<evidence type="ECO:0000256" key="14">
    <source>
        <dbReference type="ARBA" id="ARBA00041526"/>
    </source>
</evidence>
<dbReference type="GO" id="GO:0006605">
    <property type="term" value="P:protein targeting"/>
    <property type="evidence" value="ECO:0007669"/>
    <property type="project" value="InterPro"/>
</dbReference>
<evidence type="ECO:0000256" key="1">
    <source>
        <dbReference type="ARBA" id="ARBA00004572"/>
    </source>
</evidence>
<dbReference type="PANTHER" id="PTHR12430">
    <property type="entry name" value="MITOCHONDRIAL IMPORT RECEPTOR SUBUNIT TOM20"/>
    <property type="match status" value="1"/>
</dbReference>
<sequence length="102" mass="11490">IYFNYKRWSNTNFKSTLGEQRENQKFAQESAFSKLQHLKDAEAVQKVFLEEIQLGKESLAQGELEKAVDHLTNVLVVCEQPPHLLNVLTANSSTTVVADVAN</sequence>
<evidence type="ECO:0000256" key="4">
    <source>
        <dbReference type="ARBA" id="ARBA00022499"/>
    </source>
</evidence>
<dbReference type="PRINTS" id="PR01989">
    <property type="entry name" value="EUOM20RECPTR"/>
</dbReference>
<keyword evidence="11" id="KW-0496">Mitochondrion</keyword>
<dbReference type="AlphaFoldDB" id="A0A5E4D8J0"/>
<name>A0A5E4D8J0_MARMO</name>
<evidence type="ECO:0000256" key="11">
    <source>
        <dbReference type="ARBA" id="ARBA00023128"/>
    </source>
</evidence>
<gene>
    <name evidence="18" type="ORF">MONAX_5E001075</name>
</gene>
<comment type="similarity">
    <text evidence="2">Belongs to the Tom20 family.</text>
</comment>
<keyword evidence="8" id="KW-0832">Ubl conjugation</keyword>
<comment type="function">
    <text evidence="16">Central component of the receptor complex responsible for the recognition and translocation of cytosolically synthesized mitochondrial preproteins. Together with TOM22 functions as the transit peptide receptor at the surface of the mitochondrion outer membrane and facilitates the movement of preproteins into the TOM40 translocation pore. Required for the translocation across the mitochondrial outer membrane of cytochrome P450 monooxygenases.</text>
</comment>
<evidence type="ECO:0000256" key="8">
    <source>
        <dbReference type="ARBA" id="ARBA00022843"/>
    </source>
</evidence>
<dbReference type="GO" id="GO:0008320">
    <property type="term" value="F:protein transmembrane transporter activity"/>
    <property type="evidence" value="ECO:0007669"/>
    <property type="project" value="TreeGrafter"/>
</dbReference>
<comment type="subcellular location">
    <subcellularLocation>
        <location evidence="1">Mitochondrion outer membrane</location>
        <topology evidence="1">Single-pass membrane protein</topology>
    </subcellularLocation>
</comment>
<keyword evidence="4" id="KW-1017">Isopeptide bond</keyword>
<dbReference type="InterPro" id="IPR002056">
    <property type="entry name" value="MAS20"/>
</dbReference>
<accession>A0A5E4D8J0</accession>
<evidence type="ECO:0000256" key="3">
    <source>
        <dbReference type="ARBA" id="ARBA00022448"/>
    </source>
</evidence>
<keyword evidence="3" id="KW-0813">Transport</keyword>
<evidence type="ECO:0000256" key="9">
    <source>
        <dbReference type="ARBA" id="ARBA00022927"/>
    </source>
</evidence>
<dbReference type="SUPFAM" id="SSF47157">
    <property type="entry name" value="Mitochondrial import receptor subunit Tom20"/>
    <property type="match status" value="1"/>
</dbReference>
<dbReference type="InterPro" id="IPR023392">
    <property type="entry name" value="Tom20_dom_sf"/>
</dbReference>
<keyword evidence="19" id="KW-1185">Reference proteome</keyword>
<evidence type="ECO:0000313" key="18">
    <source>
        <dbReference type="EMBL" id="VTJ90553.1"/>
    </source>
</evidence>
<evidence type="ECO:0000256" key="16">
    <source>
        <dbReference type="ARBA" id="ARBA00045823"/>
    </source>
</evidence>
<evidence type="ECO:0000256" key="10">
    <source>
        <dbReference type="ARBA" id="ARBA00022989"/>
    </source>
</evidence>
<evidence type="ECO:0000256" key="2">
    <source>
        <dbReference type="ARBA" id="ARBA00005792"/>
    </source>
</evidence>
<dbReference type="Gene3D" id="1.20.960.10">
    <property type="entry name" value="Mitochondrial outer membrane translocase complex, subunit Tom20 domain"/>
    <property type="match status" value="1"/>
</dbReference>
<evidence type="ECO:0000313" key="19">
    <source>
        <dbReference type="Proteomes" id="UP000335636"/>
    </source>
</evidence>